<keyword evidence="2" id="KW-1185">Reference proteome</keyword>
<gene>
    <name evidence="1" type="ORF">OCV47_14000</name>
</gene>
<evidence type="ECO:0000313" key="1">
    <source>
        <dbReference type="EMBL" id="MCU6726427.1"/>
    </source>
</evidence>
<organism evidence="1 2">
    <name type="scientific">Muricoprocola aceti</name>
    <dbReference type="NCBI Taxonomy" id="2981772"/>
    <lineage>
        <taxon>Bacteria</taxon>
        <taxon>Bacillati</taxon>
        <taxon>Bacillota</taxon>
        <taxon>Clostridia</taxon>
        <taxon>Lachnospirales</taxon>
        <taxon>Lachnospiraceae</taxon>
        <taxon>Muricoprocola</taxon>
    </lineage>
</organism>
<protein>
    <submittedName>
        <fullName evidence="1">SseB family protein</fullName>
    </submittedName>
</protein>
<proteinExistence type="predicted"/>
<name>A0ABT2SPI3_9FIRM</name>
<sequence>MEKDQNLKGNEKIEESIWQLQKEPTQEMLAHALTVVRRRMKEDGHLIVAVDPSGAMDSLQIQTVQTGEGKLWFAAYTSFEEQMKGSNAVMSAFTAEIGKLFQMALRTEKIEGVILNPWNRTLMLNKNLIHIVVGTEQ</sequence>
<reference evidence="1 2" key="1">
    <citation type="journal article" date="2021" name="ISME Commun">
        <title>Automated analysis of genomic sequences facilitates high-throughput and comprehensive description of bacteria.</title>
        <authorList>
            <person name="Hitch T.C.A."/>
        </authorList>
    </citation>
    <scope>NUCLEOTIDE SEQUENCE [LARGE SCALE GENOMIC DNA]</scope>
    <source>
        <strain evidence="1 2">Sanger_29</strain>
    </source>
</reference>
<dbReference type="RefSeq" id="WP_256297163.1">
    <property type="nucleotide sequence ID" value="NZ_JAOQKE010000025.1"/>
</dbReference>
<accession>A0ABT2SPI3</accession>
<comment type="caution">
    <text evidence="1">The sequence shown here is derived from an EMBL/GenBank/DDBJ whole genome shotgun (WGS) entry which is preliminary data.</text>
</comment>
<evidence type="ECO:0000313" key="2">
    <source>
        <dbReference type="Proteomes" id="UP001652338"/>
    </source>
</evidence>
<dbReference type="EMBL" id="JAOQKE010000025">
    <property type="protein sequence ID" value="MCU6726427.1"/>
    <property type="molecule type" value="Genomic_DNA"/>
</dbReference>
<dbReference type="Proteomes" id="UP001652338">
    <property type="component" value="Unassembled WGS sequence"/>
</dbReference>